<dbReference type="PROSITE" id="PS51186">
    <property type="entry name" value="GNAT"/>
    <property type="match status" value="1"/>
</dbReference>
<keyword evidence="4 6" id="KW-0012">Acyltransferase</keyword>
<dbReference type="InterPro" id="IPR000182">
    <property type="entry name" value="GNAT_dom"/>
</dbReference>
<dbReference type="RefSeq" id="WP_380139222.1">
    <property type="nucleotide sequence ID" value="NZ_JBHLUI010000010.1"/>
</dbReference>
<organism evidence="6 7">
    <name type="scientific">Kineococcus gynurae</name>
    <dbReference type="NCBI Taxonomy" id="452979"/>
    <lineage>
        <taxon>Bacteria</taxon>
        <taxon>Bacillati</taxon>
        <taxon>Actinomycetota</taxon>
        <taxon>Actinomycetes</taxon>
        <taxon>Kineosporiales</taxon>
        <taxon>Kineosporiaceae</taxon>
        <taxon>Kineococcus</taxon>
    </lineage>
</organism>
<keyword evidence="7" id="KW-1185">Reference proteome</keyword>
<dbReference type="EC" id="2.3.1.266" evidence="6"/>
<dbReference type="SUPFAM" id="SSF55729">
    <property type="entry name" value="Acyl-CoA N-acyltransferases (Nat)"/>
    <property type="match status" value="1"/>
</dbReference>
<evidence type="ECO:0000256" key="2">
    <source>
        <dbReference type="ARBA" id="ARBA00022490"/>
    </source>
</evidence>
<protein>
    <submittedName>
        <fullName evidence="6">Ribosomal protein S18-alanine N-acetyltransferase</fullName>
        <ecNumber evidence="6">2.3.1.266</ecNumber>
    </submittedName>
</protein>
<evidence type="ECO:0000256" key="4">
    <source>
        <dbReference type="ARBA" id="ARBA00023315"/>
    </source>
</evidence>
<reference evidence="6 7" key="1">
    <citation type="submission" date="2024-09" db="EMBL/GenBank/DDBJ databases">
        <authorList>
            <person name="Sun Q."/>
            <person name="Mori K."/>
        </authorList>
    </citation>
    <scope>NUCLEOTIDE SEQUENCE [LARGE SCALE GENOMIC DNA]</scope>
    <source>
        <strain evidence="6 7">TISTR 1856</strain>
    </source>
</reference>
<dbReference type="EMBL" id="JBHMDM010000005">
    <property type="protein sequence ID" value="MFB9377334.1"/>
    <property type="molecule type" value="Genomic_DNA"/>
</dbReference>
<gene>
    <name evidence="6" type="primary">rimI</name>
    <name evidence="6" type="ORF">ACFFVI_10150</name>
</gene>
<dbReference type="GO" id="GO:0005840">
    <property type="term" value="C:ribosome"/>
    <property type="evidence" value="ECO:0007669"/>
    <property type="project" value="UniProtKB-KW"/>
</dbReference>
<keyword evidence="6" id="KW-0687">Ribonucleoprotein</keyword>
<name>A0ABV5LTC9_9ACTN</name>
<evidence type="ECO:0000256" key="1">
    <source>
        <dbReference type="ARBA" id="ARBA00005395"/>
    </source>
</evidence>
<evidence type="ECO:0000259" key="5">
    <source>
        <dbReference type="PROSITE" id="PS51186"/>
    </source>
</evidence>
<keyword evidence="3 6" id="KW-0808">Transferase</keyword>
<evidence type="ECO:0000313" key="7">
    <source>
        <dbReference type="Proteomes" id="UP001589748"/>
    </source>
</evidence>
<evidence type="ECO:0000313" key="6">
    <source>
        <dbReference type="EMBL" id="MFB9377334.1"/>
    </source>
</evidence>
<dbReference type="InterPro" id="IPR006464">
    <property type="entry name" value="AcTrfase_RimI/Ard1"/>
</dbReference>
<dbReference type="Proteomes" id="UP001589748">
    <property type="component" value="Unassembled WGS sequence"/>
</dbReference>
<sequence length="163" mass="17646">MTGDTSPGDPVLRPMRWWDVEPVARLERELFGATAWTTEMFWAELARPDRGFLVVDDGAVAGYGGVLLSGSESDLQTIAVAERLQGRGIGRRLLRALTDLAVARGARRMLLEVRADNAGAQALYASEGFAPIARRARYYQPGDVDAVIMRATLGRGADVSPAD</sequence>
<dbReference type="PANTHER" id="PTHR43420">
    <property type="entry name" value="ACETYLTRANSFERASE"/>
    <property type="match status" value="1"/>
</dbReference>
<feature type="domain" description="N-acetyltransferase" evidence="5">
    <location>
        <begin position="10"/>
        <end position="154"/>
    </location>
</feature>
<evidence type="ECO:0000256" key="3">
    <source>
        <dbReference type="ARBA" id="ARBA00022679"/>
    </source>
</evidence>
<dbReference type="InterPro" id="IPR016181">
    <property type="entry name" value="Acyl_CoA_acyltransferase"/>
</dbReference>
<dbReference type="CDD" id="cd04301">
    <property type="entry name" value="NAT_SF"/>
    <property type="match status" value="1"/>
</dbReference>
<proteinExistence type="inferred from homology"/>
<keyword evidence="2" id="KW-0963">Cytoplasm</keyword>
<keyword evidence="6" id="KW-0689">Ribosomal protein</keyword>
<dbReference type="NCBIfam" id="TIGR01575">
    <property type="entry name" value="rimI"/>
    <property type="match status" value="1"/>
</dbReference>
<comment type="similarity">
    <text evidence="1">Belongs to the acetyltransferase family. RimI subfamily.</text>
</comment>
<dbReference type="GO" id="GO:0008999">
    <property type="term" value="F:protein-N-terminal-alanine acetyltransferase activity"/>
    <property type="evidence" value="ECO:0007669"/>
    <property type="project" value="UniProtKB-EC"/>
</dbReference>
<comment type="caution">
    <text evidence="6">The sequence shown here is derived from an EMBL/GenBank/DDBJ whole genome shotgun (WGS) entry which is preliminary data.</text>
</comment>
<dbReference type="Pfam" id="PF00583">
    <property type="entry name" value="Acetyltransf_1"/>
    <property type="match status" value="1"/>
</dbReference>
<dbReference type="InterPro" id="IPR050680">
    <property type="entry name" value="YpeA/RimI_acetyltransf"/>
</dbReference>
<dbReference type="Gene3D" id="3.40.630.30">
    <property type="match status" value="1"/>
</dbReference>
<accession>A0ABV5LTC9</accession>
<dbReference type="PANTHER" id="PTHR43420:SF44">
    <property type="entry name" value="ACETYLTRANSFERASE YPEA"/>
    <property type="match status" value="1"/>
</dbReference>